<evidence type="ECO:0000313" key="2">
    <source>
        <dbReference type="EMBL" id="MCJ2180872.1"/>
    </source>
</evidence>
<evidence type="ECO:0000259" key="1">
    <source>
        <dbReference type="Pfam" id="PF13577"/>
    </source>
</evidence>
<comment type="caution">
    <text evidence="2">The sequence shown here is derived from an EMBL/GenBank/DDBJ whole genome shotgun (WGS) entry which is preliminary data.</text>
</comment>
<reference evidence="2" key="1">
    <citation type="submission" date="2022-03" db="EMBL/GenBank/DDBJ databases">
        <title>Identification of a novel bacterium isolated from mangrove sediments.</title>
        <authorList>
            <person name="Pan X."/>
        </authorList>
    </citation>
    <scope>NUCLEOTIDE SEQUENCE</scope>
    <source>
        <strain evidence="2">B2580</strain>
    </source>
</reference>
<organism evidence="2 3">
    <name type="scientific">Novosphingobium album</name>
    <name type="common">ex Hu et al. 2023</name>
    <dbReference type="NCBI Taxonomy" id="2930093"/>
    <lineage>
        <taxon>Bacteria</taxon>
        <taxon>Pseudomonadati</taxon>
        <taxon>Pseudomonadota</taxon>
        <taxon>Alphaproteobacteria</taxon>
        <taxon>Sphingomonadales</taxon>
        <taxon>Sphingomonadaceae</taxon>
        <taxon>Novosphingobium</taxon>
    </lineage>
</organism>
<accession>A0ABT0B774</accession>
<dbReference type="Pfam" id="PF13577">
    <property type="entry name" value="SnoaL_4"/>
    <property type="match status" value="1"/>
</dbReference>
<evidence type="ECO:0000313" key="3">
    <source>
        <dbReference type="Proteomes" id="UP001162880"/>
    </source>
</evidence>
<proteinExistence type="predicted"/>
<keyword evidence="3" id="KW-1185">Reference proteome</keyword>
<dbReference type="SUPFAM" id="SSF54427">
    <property type="entry name" value="NTF2-like"/>
    <property type="match status" value="1"/>
</dbReference>
<gene>
    <name evidence="2" type="ORF">MTR64_20060</name>
</gene>
<dbReference type="Gene3D" id="3.10.450.50">
    <property type="match status" value="1"/>
</dbReference>
<dbReference type="InterPro" id="IPR032710">
    <property type="entry name" value="NTF2-like_dom_sf"/>
</dbReference>
<sequence>MPQSNLEDRFLIREVYGRYALAAAQQDGKAWLDCWSSSATWKTPHFEVSGQAALEQAWAATWTDFVNVAAFNEVGEIAVSGDTASAVSSVLEIVTLKAGGLLKMAGLYTDQFVREDGAWRFSNREYVSLSQEMSASA</sequence>
<dbReference type="EMBL" id="JALHLE010000044">
    <property type="protein sequence ID" value="MCJ2180872.1"/>
    <property type="molecule type" value="Genomic_DNA"/>
</dbReference>
<feature type="domain" description="SnoaL-like" evidence="1">
    <location>
        <begin position="5"/>
        <end position="124"/>
    </location>
</feature>
<protein>
    <submittedName>
        <fullName evidence="2">Nuclear transport factor 2 family protein</fullName>
    </submittedName>
</protein>
<name>A0ABT0B774_9SPHN</name>
<dbReference type="InterPro" id="IPR037401">
    <property type="entry name" value="SnoaL-like"/>
</dbReference>
<dbReference type="Proteomes" id="UP001162880">
    <property type="component" value="Unassembled WGS sequence"/>
</dbReference>
<dbReference type="RefSeq" id="WP_243996320.1">
    <property type="nucleotide sequence ID" value="NZ_JALHLE010000044.1"/>
</dbReference>